<evidence type="ECO:0000256" key="9">
    <source>
        <dbReference type="ARBA" id="ARBA00023237"/>
    </source>
</evidence>
<feature type="domain" description="TonB-dependent receptor-like beta-barrel" evidence="13">
    <location>
        <begin position="424"/>
        <end position="892"/>
    </location>
</feature>
<evidence type="ECO:0000256" key="1">
    <source>
        <dbReference type="ARBA" id="ARBA00004571"/>
    </source>
</evidence>
<evidence type="ECO:0000256" key="2">
    <source>
        <dbReference type="ARBA" id="ARBA00022448"/>
    </source>
</evidence>
<keyword evidence="9 10" id="KW-0998">Cell outer membrane</keyword>
<dbReference type="PROSITE" id="PS52016">
    <property type="entry name" value="TONB_DEPENDENT_REC_3"/>
    <property type="match status" value="1"/>
</dbReference>
<evidence type="ECO:0000256" key="3">
    <source>
        <dbReference type="ARBA" id="ARBA00022452"/>
    </source>
</evidence>
<feature type="region of interest" description="Disordered" evidence="12">
    <location>
        <begin position="121"/>
        <end position="142"/>
    </location>
</feature>
<keyword evidence="4 10" id="KW-0812">Transmembrane</keyword>
<keyword evidence="3 10" id="KW-1134">Transmembrane beta strand</keyword>
<reference evidence="17" key="1">
    <citation type="journal article" date="2019" name="Int. J. Syst. Evol. Microbiol.">
        <title>The Global Catalogue of Microorganisms (GCM) 10K type strain sequencing project: providing services to taxonomists for standard genome sequencing and annotation.</title>
        <authorList>
            <consortium name="The Broad Institute Genomics Platform"/>
            <consortium name="The Broad Institute Genome Sequencing Center for Infectious Disease"/>
            <person name="Wu L."/>
            <person name="Ma J."/>
        </authorList>
    </citation>
    <scope>NUCLEOTIDE SEQUENCE [LARGE SCALE GENOMIC DNA]</scope>
    <source>
        <strain evidence="17">CGMCC 4.7393</strain>
    </source>
</reference>
<dbReference type="Pfam" id="PF16344">
    <property type="entry name" value="FecR_C"/>
    <property type="match status" value="1"/>
</dbReference>
<evidence type="ECO:0000313" key="16">
    <source>
        <dbReference type="EMBL" id="MFC6998369.1"/>
    </source>
</evidence>
<feature type="compositionally biased region" description="Basic and acidic residues" evidence="12">
    <location>
        <begin position="125"/>
        <end position="135"/>
    </location>
</feature>
<dbReference type="Gene3D" id="3.55.50.30">
    <property type="match status" value="1"/>
</dbReference>
<feature type="domain" description="Protein FecR C-terminal" evidence="15">
    <location>
        <begin position="35"/>
        <end position="98"/>
    </location>
</feature>
<dbReference type="InterPro" id="IPR037066">
    <property type="entry name" value="Plug_dom_sf"/>
</dbReference>
<dbReference type="InterPro" id="IPR008969">
    <property type="entry name" value="CarboxyPept-like_regulatory"/>
</dbReference>
<dbReference type="InterPro" id="IPR039426">
    <property type="entry name" value="TonB-dep_rcpt-like"/>
</dbReference>
<dbReference type="InterPro" id="IPR012910">
    <property type="entry name" value="Plug_dom"/>
</dbReference>
<proteinExistence type="inferred from homology"/>
<comment type="caution">
    <text evidence="16">The sequence shown here is derived from an EMBL/GenBank/DDBJ whole genome shotgun (WGS) entry which is preliminary data.</text>
</comment>
<dbReference type="Gene3D" id="2.60.40.1120">
    <property type="entry name" value="Carboxypeptidase-like, regulatory domain"/>
    <property type="match status" value="1"/>
</dbReference>
<evidence type="ECO:0000256" key="7">
    <source>
        <dbReference type="ARBA" id="ARBA00023136"/>
    </source>
</evidence>
<name>A0ABW2DNY4_9BACT</name>
<comment type="subcellular location">
    <subcellularLocation>
        <location evidence="1 10">Cell outer membrane</location>
        <topology evidence="1 10">Multi-pass membrane protein</topology>
    </subcellularLocation>
</comment>
<comment type="similarity">
    <text evidence="10 11">Belongs to the TonB-dependent receptor family.</text>
</comment>
<dbReference type="PANTHER" id="PTHR30069:SF29">
    <property type="entry name" value="HEMOGLOBIN AND HEMOGLOBIN-HAPTOGLOBIN-BINDING PROTEIN 1-RELATED"/>
    <property type="match status" value="1"/>
</dbReference>
<dbReference type="Gene3D" id="2.40.170.20">
    <property type="entry name" value="TonB-dependent receptor, beta-barrel domain"/>
    <property type="match status" value="1"/>
</dbReference>
<evidence type="ECO:0000256" key="5">
    <source>
        <dbReference type="ARBA" id="ARBA00022729"/>
    </source>
</evidence>
<evidence type="ECO:0000256" key="11">
    <source>
        <dbReference type="RuleBase" id="RU003357"/>
    </source>
</evidence>
<dbReference type="SUPFAM" id="SSF49464">
    <property type="entry name" value="Carboxypeptidase regulatory domain-like"/>
    <property type="match status" value="1"/>
</dbReference>
<sequence length="931" mass="104091">MKKAIYVFLLVLGLVVVRTPVQAQEREYQSISKGFENTPLPKVLDELQQITGYRFFYRKEQLDSIRVNISVPVQGQPLVAVLDSLSQNYGVSYAIDAQKNVFVLKGGTLVTDLPKALFQDTSTEPQKELAQEKKPLSSTPKADIKATVASQENKIYEIGSRTAPGAGRVTLSGVIYNSTTGKPVAGASVFFPELNTGVTADQNGAYTITLPRGRHEMLVKSIEVTDARRQLVLYSDGKLNIETPAQNTALKEVVVQAEAASNVQKMQMGMERLEINTIKQVPTVFGEADVLKVVLTLPGVKSVGEASGGFNVRGGSTDQNLILFNGATVYNPSHFFGFFSAFNPELIKDVELFKSSIPAKYGGRLSSVLNVNTRTGNKEKFTGSAGIGLLTSRIHLEGPINKGKTSFLFGARTTYSNWLFNLLPDDSDFKGAKASFYDINLNLDHQVNDKNFLTLTGYLSHDESNLNTDTLFSYGNRNLSLKWQHDFTPELSGTMVVGHDHYRYSNYSEANPMSAYRLAFQLDQSNVKTDFTYRPSSDHTLSFGVSSIYYQLKPGSYEPLGAESVIAPAKVEEEQALESAIFLEDNFAITPRLSLNAGIRYSIYNYLGPHQVNYYAPEEPRTEESQTETRSFQKGDFIKTYHGPEYRVSARFAITENLSVKAGYNTLRQYIHMLSNTTAIAPTDIWKLSDPNIRPQHSEQMSVGVYQNLFLNKLELSAEFYNRKITNYLDYKSAAVLVMNPHIETDVLNTQGKAYGAELMVRKKEGKFNGWMSYTYSRILLRQDDPNAGETINGGDYYPASYDKPHDFTFVGNQQLSRRFSISMNVTYSTGRPVTIPVARFMYGGTQKTLFSGRNDYRIPDYFRADLSINLEGNHKIKQLTHNSWTLGVYNLTGRKNPYSVYFTTEGGQIKGYKLSVFGAAVPFLNFNIRF</sequence>
<keyword evidence="17" id="KW-1185">Reference proteome</keyword>
<protein>
    <submittedName>
        <fullName evidence="16">TonB-dependent receptor domain-containing protein</fullName>
    </submittedName>
</protein>
<keyword evidence="5" id="KW-0732">Signal</keyword>
<organism evidence="16 17">
    <name type="scientific">Rufibacter roseus</name>
    <dbReference type="NCBI Taxonomy" id="1567108"/>
    <lineage>
        <taxon>Bacteria</taxon>
        <taxon>Pseudomonadati</taxon>
        <taxon>Bacteroidota</taxon>
        <taxon>Cytophagia</taxon>
        <taxon>Cytophagales</taxon>
        <taxon>Hymenobacteraceae</taxon>
        <taxon>Rufibacter</taxon>
    </lineage>
</organism>
<keyword evidence="7 10" id="KW-0472">Membrane</keyword>
<evidence type="ECO:0000256" key="10">
    <source>
        <dbReference type="PROSITE-ProRule" id="PRU01360"/>
    </source>
</evidence>
<keyword evidence="6 11" id="KW-0798">TonB box</keyword>
<keyword evidence="2 10" id="KW-0813">Transport</keyword>
<evidence type="ECO:0000256" key="12">
    <source>
        <dbReference type="SAM" id="MobiDB-lite"/>
    </source>
</evidence>
<dbReference type="InterPro" id="IPR032508">
    <property type="entry name" value="FecR_C"/>
</dbReference>
<dbReference type="Pfam" id="PF00593">
    <property type="entry name" value="TonB_dep_Rec_b-barrel"/>
    <property type="match status" value="1"/>
</dbReference>
<evidence type="ECO:0000259" key="14">
    <source>
        <dbReference type="Pfam" id="PF07715"/>
    </source>
</evidence>
<dbReference type="Gene3D" id="2.170.130.10">
    <property type="entry name" value="TonB-dependent receptor, plug domain"/>
    <property type="match status" value="1"/>
</dbReference>
<dbReference type="PANTHER" id="PTHR30069">
    <property type="entry name" value="TONB-DEPENDENT OUTER MEMBRANE RECEPTOR"/>
    <property type="match status" value="1"/>
</dbReference>
<dbReference type="InterPro" id="IPR036942">
    <property type="entry name" value="Beta-barrel_TonB_sf"/>
</dbReference>
<dbReference type="RefSeq" id="WP_066618280.1">
    <property type="nucleotide sequence ID" value="NZ_JBHSYQ010000005.1"/>
</dbReference>
<dbReference type="EMBL" id="JBHSYQ010000005">
    <property type="protein sequence ID" value="MFC6998369.1"/>
    <property type="molecule type" value="Genomic_DNA"/>
</dbReference>
<evidence type="ECO:0000259" key="15">
    <source>
        <dbReference type="Pfam" id="PF16344"/>
    </source>
</evidence>
<dbReference type="Proteomes" id="UP001596405">
    <property type="component" value="Unassembled WGS sequence"/>
</dbReference>
<evidence type="ECO:0000256" key="4">
    <source>
        <dbReference type="ARBA" id="ARBA00022692"/>
    </source>
</evidence>
<accession>A0ABW2DNY4</accession>
<evidence type="ECO:0000259" key="13">
    <source>
        <dbReference type="Pfam" id="PF00593"/>
    </source>
</evidence>
<dbReference type="Pfam" id="PF07715">
    <property type="entry name" value="Plug"/>
    <property type="match status" value="1"/>
</dbReference>
<dbReference type="SUPFAM" id="SSF56935">
    <property type="entry name" value="Porins"/>
    <property type="match status" value="1"/>
</dbReference>
<evidence type="ECO:0000256" key="8">
    <source>
        <dbReference type="ARBA" id="ARBA00023170"/>
    </source>
</evidence>
<dbReference type="Pfam" id="PF13715">
    <property type="entry name" value="CarbopepD_reg_2"/>
    <property type="match status" value="1"/>
</dbReference>
<keyword evidence="8 16" id="KW-0675">Receptor</keyword>
<dbReference type="InterPro" id="IPR000531">
    <property type="entry name" value="Beta-barrel_TonB"/>
</dbReference>
<gene>
    <name evidence="16" type="ORF">ACFQHR_12090</name>
</gene>
<evidence type="ECO:0000313" key="17">
    <source>
        <dbReference type="Proteomes" id="UP001596405"/>
    </source>
</evidence>
<evidence type="ECO:0000256" key="6">
    <source>
        <dbReference type="ARBA" id="ARBA00023077"/>
    </source>
</evidence>
<feature type="domain" description="TonB-dependent receptor plug" evidence="14">
    <location>
        <begin position="287"/>
        <end position="364"/>
    </location>
</feature>